<feature type="region of interest" description="Disordered" evidence="1">
    <location>
        <begin position="96"/>
        <end position="122"/>
    </location>
</feature>
<feature type="compositionally biased region" description="Polar residues" evidence="1">
    <location>
        <begin position="24"/>
        <end position="43"/>
    </location>
</feature>
<gene>
    <name evidence="2" type="ORF">GCK72_022465</name>
</gene>
<dbReference type="CTD" id="9824953"/>
<evidence type="ECO:0000313" key="2">
    <source>
        <dbReference type="EMBL" id="KAF1746014.1"/>
    </source>
</evidence>
<reference evidence="2 3" key="1">
    <citation type="submission" date="2019-12" db="EMBL/GenBank/DDBJ databases">
        <title>Chromosome-level assembly of the Caenorhabditis remanei genome.</title>
        <authorList>
            <person name="Teterina A.A."/>
            <person name="Willis J.H."/>
            <person name="Phillips P.C."/>
        </authorList>
    </citation>
    <scope>NUCLEOTIDE SEQUENCE [LARGE SCALE GENOMIC DNA]</scope>
    <source>
        <strain evidence="2 3">PX506</strain>
        <tissue evidence="2">Whole organism</tissue>
    </source>
</reference>
<dbReference type="KEGG" id="crq:GCK72_022465"/>
<dbReference type="Proteomes" id="UP000483820">
    <property type="component" value="Chromosome X"/>
</dbReference>
<proteinExistence type="predicted"/>
<feature type="region of interest" description="Disordered" evidence="1">
    <location>
        <begin position="1"/>
        <end position="53"/>
    </location>
</feature>
<dbReference type="GeneID" id="9824953"/>
<protein>
    <submittedName>
        <fullName evidence="2">Uncharacterized protein</fullName>
    </submittedName>
</protein>
<sequence length="122" mass="13543">MSSILNVISQSQNEENIRPIKSTIDASPTKNEDSSLQDSSNIMESPPKPAVDKDLMQKKQVASELIALCEKVMNVRNNSDEFIAFVKEQKNMAAPLKKRTSADKRRISGKTSQRCEVSKFGG</sequence>
<dbReference type="AlphaFoldDB" id="A0A6A5FTY5"/>
<evidence type="ECO:0000256" key="1">
    <source>
        <dbReference type="SAM" id="MobiDB-lite"/>
    </source>
</evidence>
<name>A0A6A5FTY5_CAERE</name>
<feature type="compositionally biased region" description="Polar residues" evidence="1">
    <location>
        <begin position="1"/>
        <end position="14"/>
    </location>
</feature>
<accession>A0A6A5FTY5</accession>
<dbReference type="EMBL" id="WUAV01000006">
    <property type="protein sequence ID" value="KAF1746014.1"/>
    <property type="molecule type" value="Genomic_DNA"/>
</dbReference>
<comment type="caution">
    <text evidence="2">The sequence shown here is derived from an EMBL/GenBank/DDBJ whole genome shotgun (WGS) entry which is preliminary data.</text>
</comment>
<organism evidence="2 3">
    <name type="scientific">Caenorhabditis remanei</name>
    <name type="common">Caenorhabditis vulgaris</name>
    <dbReference type="NCBI Taxonomy" id="31234"/>
    <lineage>
        <taxon>Eukaryota</taxon>
        <taxon>Metazoa</taxon>
        <taxon>Ecdysozoa</taxon>
        <taxon>Nematoda</taxon>
        <taxon>Chromadorea</taxon>
        <taxon>Rhabditida</taxon>
        <taxon>Rhabditina</taxon>
        <taxon>Rhabditomorpha</taxon>
        <taxon>Rhabditoidea</taxon>
        <taxon>Rhabditidae</taxon>
        <taxon>Peloderinae</taxon>
        <taxon>Caenorhabditis</taxon>
    </lineage>
</organism>
<dbReference type="RefSeq" id="XP_053578408.1">
    <property type="nucleotide sequence ID" value="XM_053734842.1"/>
</dbReference>
<evidence type="ECO:0000313" key="3">
    <source>
        <dbReference type="Proteomes" id="UP000483820"/>
    </source>
</evidence>